<organism evidence="1 2">
    <name type="scientific">Parabacteroides goldsteinii DSM 19448 = WAL 12034</name>
    <dbReference type="NCBI Taxonomy" id="927665"/>
    <lineage>
        <taxon>Bacteria</taxon>
        <taxon>Pseudomonadati</taxon>
        <taxon>Bacteroidota</taxon>
        <taxon>Bacteroidia</taxon>
        <taxon>Bacteroidales</taxon>
        <taxon>Tannerellaceae</taxon>
        <taxon>Parabacteroides</taxon>
    </lineage>
</organism>
<reference evidence="1 2" key="1">
    <citation type="submission" date="2013-04" db="EMBL/GenBank/DDBJ databases">
        <title>The Genome Sequence of Parabacteroides goldsteinii DSM 19448.</title>
        <authorList>
            <consortium name="The Broad Institute Genomics Platform"/>
            <person name="Earl A."/>
            <person name="Ward D."/>
            <person name="Feldgarden M."/>
            <person name="Gevers D."/>
            <person name="Martens E."/>
            <person name="Sakamoto M."/>
            <person name="Benno Y."/>
            <person name="Song Y."/>
            <person name="Liu C."/>
            <person name="Lee J."/>
            <person name="Bolanos M."/>
            <person name="Vaisanen M.L."/>
            <person name="Finegold S.M."/>
            <person name="Walker B."/>
            <person name="Young S."/>
            <person name="Zeng Q."/>
            <person name="Gargeya S."/>
            <person name="Fitzgerald M."/>
            <person name="Haas B."/>
            <person name="Abouelleil A."/>
            <person name="Allen A.W."/>
            <person name="Alvarado L."/>
            <person name="Arachchi H.M."/>
            <person name="Berlin A.M."/>
            <person name="Chapman S.B."/>
            <person name="Gainer-Dewar J."/>
            <person name="Goldberg J."/>
            <person name="Griggs A."/>
            <person name="Gujja S."/>
            <person name="Hansen M."/>
            <person name="Howarth C."/>
            <person name="Imamovic A."/>
            <person name="Ireland A."/>
            <person name="Larimer J."/>
            <person name="McCowan C."/>
            <person name="Murphy C."/>
            <person name="Pearson M."/>
            <person name="Poon T.W."/>
            <person name="Priest M."/>
            <person name="Roberts A."/>
            <person name="Saif S."/>
            <person name="Shea T."/>
            <person name="Sisk P."/>
            <person name="Sykes S."/>
            <person name="Wortman J."/>
            <person name="Nusbaum C."/>
            <person name="Birren B."/>
        </authorList>
    </citation>
    <scope>NUCLEOTIDE SEQUENCE [LARGE SCALE GENOMIC DNA]</scope>
    <source>
        <strain evidence="1 2">DSM 19448</strain>
    </source>
</reference>
<proteinExistence type="predicted"/>
<gene>
    <name evidence="1" type="ORF">HMPREF1535_03690</name>
</gene>
<dbReference type="Proteomes" id="UP000033047">
    <property type="component" value="Unassembled WGS sequence"/>
</dbReference>
<dbReference type="EMBL" id="AQHV01000016">
    <property type="protein sequence ID" value="KKB50341.1"/>
    <property type="molecule type" value="Genomic_DNA"/>
</dbReference>
<protein>
    <submittedName>
        <fullName evidence="1">Uncharacterized protein</fullName>
    </submittedName>
</protein>
<evidence type="ECO:0000313" key="2">
    <source>
        <dbReference type="Proteomes" id="UP000033047"/>
    </source>
</evidence>
<name>A0A0F5IXI5_9BACT</name>
<dbReference type="STRING" id="927665.HMPREF1535_03690"/>
<accession>A0A0F5IXI5</accession>
<dbReference type="RefSeq" id="WP_046147056.1">
    <property type="nucleotide sequence ID" value="NZ_KQ033913.1"/>
</dbReference>
<dbReference type="AlphaFoldDB" id="A0A0F5IXI5"/>
<sequence>MELSGYISLQSFVEGCTGPAGEPALILQAENLLYTVPEEEYQYGLSLLRKAIGAYEAQKGIPLESSKQAIPFFREKRRMLIGPEMELYKFSFYENETVLPEKVQSTGQPYLRLSFDYEQLAEHCLFENIFLVRCKYDEKRILDNFITQMDREYDKFFFDEEHSGFTADSRFFSLLCNACLEVEEPLSASEKEWRLAVLRSPSEAGYRYDNGQLLPSVPISLPLSVIRRVALLNSEKEGLNFSALAGFMQRIGLPPERYLEGLLEQ</sequence>
<evidence type="ECO:0000313" key="1">
    <source>
        <dbReference type="EMBL" id="KKB50341.1"/>
    </source>
</evidence>
<comment type="caution">
    <text evidence="1">The sequence shown here is derived from an EMBL/GenBank/DDBJ whole genome shotgun (WGS) entry which is preliminary data.</text>
</comment>
<dbReference type="HOGENOM" id="CLU_091678_0_0_10"/>
<dbReference type="PATRIC" id="fig|927665.4.peg.3798"/>